<keyword evidence="2" id="KW-1185">Reference proteome</keyword>
<dbReference type="EMBL" id="JAEHOC010000004">
    <property type="protein sequence ID" value="KAG2442484.1"/>
    <property type="molecule type" value="Genomic_DNA"/>
</dbReference>
<evidence type="ECO:0008006" key="3">
    <source>
        <dbReference type="Google" id="ProtNLM"/>
    </source>
</evidence>
<evidence type="ECO:0000313" key="1">
    <source>
        <dbReference type="EMBL" id="KAG2442484.1"/>
    </source>
</evidence>
<dbReference type="PANTHER" id="PTHR33099:SF7">
    <property type="entry name" value="MYND-TYPE DOMAIN-CONTAINING PROTEIN"/>
    <property type="match status" value="1"/>
</dbReference>
<dbReference type="OrthoDB" id="542426at2759"/>
<reference evidence="1" key="1">
    <citation type="journal article" date="2020" name="bioRxiv">
        <title>Comparative genomics of Chlamydomonas.</title>
        <authorList>
            <person name="Craig R.J."/>
            <person name="Hasan A.R."/>
            <person name="Ness R.W."/>
            <person name="Keightley P.D."/>
        </authorList>
    </citation>
    <scope>NUCLEOTIDE SEQUENCE</scope>
    <source>
        <strain evidence="1">SAG 7.73</strain>
    </source>
</reference>
<sequence length="483" mass="50445">MADWKEQLKLALDGVVSGGNFAVTGTVDGPLPEVAVRGVGKLALPIDADQANDLIFAGLPAPYGKGAKTVLDPAVRKATQFEADRVRFSDDWDATIRRVATGAATALGVSGGGASVEAHLYKLLVYEPGGHFTAHRDTEKEPGMFGTLLVQLPVAGGHTGGELSISHQQGREEFWDTEAAAAAAAGAPAAGGGNSGATGAPAGGFQQQQQPVLQYAAFYADCEHELSQVKSGLRVVLAYNLVRVQQAAVVAAAAATTAAASGDAAAASIAGPPTANSSAPSSASAVTEAVRAWEAAASSAGAGAAVQPLVTLLLAHRYTETNLDFGMLKGDDAAKVQALLECPLLDVHLVLFTKEVSGRADMYCSDGDPEEDLEYAQEMAGMDEEYFCETEVKAWVSPLFGRLRHVGGKDALGLKLEELEDSLLGGEQVFPDDLTPDMRMYVPHTGNEGPDITYWYHRALAVVWPRSRRPMLPAAVQGCLTSA</sequence>
<dbReference type="PANTHER" id="PTHR33099">
    <property type="entry name" value="FE2OG DIOXYGENASE DOMAIN-CONTAINING PROTEIN"/>
    <property type="match status" value="1"/>
</dbReference>
<comment type="caution">
    <text evidence="1">The sequence shown here is derived from an EMBL/GenBank/DDBJ whole genome shotgun (WGS) entry which is preliminary data.</text>
</comment>
<gene>
    <name evidence="1" type="ORF">HXX76_002570</name>
</gene>
<protein>
    <recommendedName>
        <fullName evidence="3">Fe2OG dioxygenase domain-containing protein</fullName>
    </recommendedName>
</protein>
<evidence type="ECO:0000313" key="2">
    <source>
        <dbReference type="Proteomes" id="UP000650467"/>
    </source>
</evidence>
<proteinExistence type="predicted"/>
<dbReference type="Gene3D" id="2.60.120.620">
    <property type="entry name" value="q2cbj1_9rhob like domain"/>
    <property type="match status" value="1"/>
</dbReference>
<dbReference type="AlphaFoldDB" id="A0A835W947"/>
<organism evidence="1 2">
    <name type="scientific">Chlamydomonas incerta</name>
    <dbReference type="NCBI Taxonomy" id="51695"/>
    <lineage>
        <taxon>Eukaryota</taxon>
        <taxon>Viridiplantae</taxon>
        <taxon>Chlorophyta</taxon>
        <taxon>core chlorophytes</taxon>
        <taxon>Chlorophyceae</taxon>
        <taxon>CS clade</taxon>
        <taxon>Chlamydomonadales</taxon>
        <taxon>Chlamydomonadaceae</taxon>
        <taxon>Chlamydomonas</taxon>
    </lineage>
</organism>
<accession>A0A835W947</accession>
<name>A0A835W947_CHLIN</name>
<dbReference type="Proteomes" id="UP000650467">
    <property type="component" value="Unassembled WGS sequence"/>
</dbReference>